<reference evidence="2 3" key="2">
    <citation type="submission" date="2013-02" db="EMBL/GenBank/DDBJ databases">
        <title>The Genome Sequence of Plasmodium falciparum 7G8.</title>
        <authorList>
            <consortium name="The Broad Institute Genome Sequencing Platform"/>
            <consortium name="The Broad Institute Genome Sequencing Center for Infectious Disease"/>
            <person name="Neafsey D."/>
            <person name="Cheeseman I."/>
            <person name="Volkman S."/>
            <person name="Adams J."/>
            <person name="Walker B."/>
            <person name="Young S.K."/>
            <person name="Zeng Q."/>
            <person name="Gargeya S."/>
            <person name="Fitzgerald M."/>
            <person name="Haas B."/>
            <person name="Abouelleil A."/>
            <person name="Alvarado L."/>
            <person name="Arachchi H.M."/>
            <person name="Berlin A.M."/>
            <person name="Chapman S.B."/>
            <person name="Dewar J."/>
            <person name="Goldberg J."/>
            <person name="Griggs A."/>
            <person name="Gujja S."/>
            <person name="Hansen M."/>
            <person name="Howarth C."/>
            <person name="Imamovic A."/>
            <person name="Larimer J."/>
            <person name="McCowan C."/>
            <person name="Murphy C."/>
            <person name="Neiman D."/>
            <person name="Pearson M."/>
            <person name="Priest M."/>
            <person name="Roberts A."/>
            <person name="Saif S."/>
            <person name="Shea T."/>
            <person name="Sisk P."/>
            <person name="Sykes S."/>
            <person name="Wortman J."/>
            <person name="Nusbaum C."/>
            <person name="Birren B."/>
        </authorList>
    </citation>
    <scope>NUCLEOTIDE SEQUENCE [LARGE SCALE GENOMIC DNA]</scope>
    <source>
        <strain evidence="2 3">7G8</strain>
    </source>
</reference>
<keyword evidence="1" id="KW-0472">Membrane</keyword>
<evidence type="ECO:0000256" key="1">
    <source>
        <dbReference type="SAM" id="Phobius"/>
    </source>
</evidence>
<feature type="transmembrane region" description="Helical" evidence="1">
    <location>
        <begin position="27"/>
        <end position="43"/>
    </location>
</feature>
<dbReference type="AlphaFoldDB" id="W7FRH9"/>
<keyword evidence="1" id="KW-0812">Transmembrane</keyword>
<dbReference type="Proteomes" id="UP000030688">
    <property type="component" value="Unassembled WGS sequence"/>
</dbReference>
<evidence type="ECO:0000313" key="2">
    <source>
        <dbReference type="EMBL" id="EUR74752.1"/>
    </source>
</evidence>
<keyword evidence="1" id="KW-1133">Transmembrane helix</keyword>
<protein>
    <submittedName>
        <fullName evidence="2">Uncharacterized protein</fullName>
    </submittedName>
</protein>
<dbReference type="EMBL" id="KE123599">
    <property type="protein sequence ID" value="EUR74752.1"/>
    <property type="molecule type" value="Genomic_DNA"/>
</dbReference>
<gene>
    <name evidence="2" type="ORF">PFBG_01584</name>
</gene>
<organism evidence="2 3">
    <name type="scientific">Plasmodium falciparum (isolate 7G8)</name>
    <dbReference type="NCBI Taxonomy" id="57266"/>
    <lineage>
        <taxon>Eukaryota</taxon>
        <taxon>Sar</taxon>
        <taxon>Alveolata</taxon>
        <taxon>Apicomplexa</taxon>
        <taxon>Aconoidasida</taxon>
        <taxon>Haemosporida</taxon>
        <taxon>Plasmodiidae</taxon>
        <taxon>Plasmodium</taxon>
        <taxon>Plasmodium (Laverania)</taxon>
    </lineage>
</organism>
<sequence length="78" mass="9763">MFYINEEFILYPFLCKLLLYNKYDKDINMLVYSILFNILYFVYKKDMLMKSLSYHIFKNDILNKTFAGYKQNYTYHFF</sequence>
<name>W7FRH9_PLAF8</name>
<accession>W7FRH9</accession>
<reference evidence="3" key="1">
    <citation type="submission" date="2007-11" db="EMBL/GenBank/DDBJ databases">
        <authorList>
            <consortium name="The Broad Institute Genome Sequencing Platform"/>
            <person name="Volkman S.K."/>
            <person name="Daily J.P."/>
            <person name="Sarr O."/>
            <person name="Ndiaye D."/>
            <person name="Ndir O."/>
            <person name="Mboup S."/>
            <person name="Lukens A."/>
            <person name="Stange-Thomann N."/>
            <person name="Mauceli E."/>
            <person name="Gnerre S."/>
            <person name="Jaffe D."/>
            <person name="Zainoun J."/>
            <person name="Wiegand R.C."/>
            <person name="Birren B."/>
            <person name="Galagan J."/>
            <person name="Lander E."/>
            <person name="Wirth D.F."/>
        </authorList>
    </citation>
    <scope>NUCLEOTIDE SEQUENCE [LARGE SCALE GENOMIC DNA]</scope>
    <source>
        <strain evidence="3">7G8</strain>
    </source>
</reference>
<proteinExistence type="predicted"/>
<evidence type="ECO:0000313" key="3">
    <source>
        <dbReference type="Proteomes" id="UP000030688"/>
    </source>
</evidence>